<evidence type="ECO:0000313" key="4">
    <source>
        <dbReference type="Proteomes" id="UP001141629"/>
    </source>
</evidence>
<accession>A0A9X2YYF8</accession>
<dbReference type="AlphaFoldDB" id="A0A9X2YYF8"/>
<proteinExistence type="predicted"/>
<evidence type="ECO:0000256" key="1">
    <source>
        <dbReference type="SAM" id="Phobius"/>
    </source>
</evidence>
<protein>
    <submittedName>
        <fullName evidence="3">DUF4097 family beta strand repeat protein</fullName>
    </submittedName>
</protein>
<reference evidence="3" key="2">
    <citation type="journal article" date="2022" name="BMC Genomics">
        <title>Comparative genome analysis of mycobacteria focusing on tRNA and non-coding RNA.</title>
        <authorList>
            <person name="Behra P.R.K."/>
            <person name="Pettersson B.M.F."/>
            <person name="Ramesh M."/>
            <person name="Das S."/>
            <person name="Dasgupta S."/>
            <person name="Kirsebom L.A."/>
        </authorList>
    </citation>
    <scope>NUCLEOTIDE SEQUENCE</scope>
    <source>
        <strain evidence="3">DSM 44838</strain>
    </source>
</reference>
<keyword evidence="4" id="KW-1185">Reference proteome</keyword>
<feature type="domain" description="DUF4097" evidence="2">
    <location>
        <begin position="141"/>
        <end position="246"/>
    </location>
</feature>
<dbReference type="Proteomes" id="UP001141629">
    <property type="component" value="Unassembled WGS sequence"/>
</dbReference>
<keyword evidence="1" id="KW-0472">Membrane</keyword>
<evidence type="ECO:0000313" key="3">
    <source>
        <dbReference type="EMBL" id="MCV7419910.1"/>
    </source>
</evidence>
<evidence type="ECO:0000259" key="2">
    <source>
        <dbReference type="Pfam" id="PF13349"/>
    </source>
</evidence>
<dbReference type="Pfam" id="PF13349">
    <property type="entry name" value="DUF4097"/>
    <property type="match status" value="1"/>
</dbReference>
<keyword evidence="1" id="KW-1133">Transmembrane helix</keyword>
<organism evidence="3 4">
    <name type="scientific">Mycobacterium yunnanensis</name>
    <dbReference type="NCBI Taxonomy" id="368477"/>
    <lineage>
        <taxon>Bacteria</taxon>
        <taxon>Bacillati</taxon>
        <taxon>Actinomycetota</taxon>
        <taxon>Actinomycetes</taxon>
        <taxon>Mycobacteriales</taxon>
        <taxon>Mycobacteriaceae</taxon>
        <taxon>Mycobacterium</taxon>
    </lineage>
</organism>
<dbReference type="EMBL" id="JACKVK010000003">
    <property type="protein sequence ID" value="MCV7419910.1"/>
    <property type="molecule type" value="Genomic_DNA"/>
</dbReference>
<feature type="transmembrane region" description="Helical" evidence="1">
    <location>
        <begin position="20"/>
        <end position="47"/>
    </location>
</feature>
<sequence length="287" mass="29197">MTTLAPPSAPPPLTPGNRTALRVLLVIAATVIVVAFVAALVAAALGIASLRVTNDGKDLPGGTTALLIDASDVSVRVTSDPAASTARADLRTVGSSRGARPALDVTTDAGETRIRVTTGPGRIVDFGGPSELVVTLPPAVAARLSVTTRQDDGTLTVDADLARLVARSADGDVILNGAVHVVDVTARDGDVRSRKPLSVNESFSVDSVDGDVAVTFANPAPRRITATTGSGDVSISVPPTGPYLVRTRSLDAASVDVPETTDPATAVSEVTVRSDDGSVSVDTRRHG</sequence>
<comment type="caution">
    <text evidence="3">The sequence shown here is derived from an EMBL/GenBank/DDBJ whole genome shotgun (WGS) entry which is preliminary data.</text>
</comment>
<dbReference type="InterPro" id="IPR025164">
    <property type="entry name" value="Toastrack_DUF4097"/>
</dbReference>
<gene>
    <name evidence="3" type="ORF">H7K45_05095</name>
</gene>
<reference evidence="3" key="1">
    <citation type="submission" date="2020-07" db="EMBL/GenBank/DDBJ databases">
        <authorList>
            <person name="Pettersson B.M.F."/>
            <person name="Behra P.R.K."/>
            <person name="Ramesh M."/>
            <person name="Das S."/>
            <person name="Dasgupta S."/>
            <person name="Kirsebom L.A."/>
        </authorList>
    </citation>
    <scope>NUCLEOTIDE SEQUENCE</scope>
    <source>
        <strain evidence="3">DSM 44838</strain>
    </source>
</reference>
<name>A0A9X2YYF8_9MYCO</name>
<keyword evidence="1" id="KW-0812">Transmembrane</keyword>
<dbReference type="RefSeq" id="WP_263994683.1">
    <property type="nucleotide sequence ID" value="NZ_JACKVK010000003.1"/>
</dbReference>